<dbReference type="Pfam" id="PF02475">
    <property type="entry name" value="TRM5-TYW2_MTfase"/>
    <property type="match status" value="1"/>
</dbReference>
<dbReference type="Gene3D" id="3.40.50.150">
    <property type="entry name" value="Vaccinia Virus protein VP39"/>
    <property type="match status" value="1"/>
</dbReference>
<protein>
    <recommendedName>
        <fullName evidence="11">SAM-dependent methyltransferase TRM5/TYW2-type domain-containing protein</fullName>
    </recommendedName>
</protein>
<dbReference type="Proteomes" id="UP000237438">
    <property type="component" value="Unassembled WGS sequence"/>
</dbReference>
<keyword evidence="6" id="KW-0819">tRNA processing</keyword>
<keyword evidence="7" id="KW-0496">Mitochondrion</keyword>
<evidence type="ECO:0000256" key="9">
    <source>
        <dbReference type="ARBA" id="ARBA00047783"/>
    </source>
</evidence>
<proteinExistence type="inferred from homology"/>
<dbReference type="HAMAP" id="MF_03152">
    <property type="entry name" value="TRM5"/>
    <property type="match status" value="1"/>
</dbReference>
<evidence type="ECO:0000256" key="4">
    <source>
        <dbReference type="ARBA" id="ARBA00022679"/>
    </source>
</evidence>
<dbReference type="Pfam" id="PF25133">
    <property type="entry name" value="TYW2_N_2"/>
    <property type="match status" value="1"/>
</dbReference>
<dbReference type="GO" id="GO:0052906">
    <property type="term" value="F:tRNA (guanine(37)-N1)-methyltransferase activity"/>
    <property type="evidence" value="ECO:0007669"/>
    <property type="project" value="UniProtKB-EC"/>
</dbReference>
<accession>A0A2S4PZW4</accession>
<dbReference type="SUPFAM" id="SSF53335">
    <property type="entry name" value="S-adenosyl-L-methionine-dependent methyltransferases"/>
    <property type="match status" value="1"/>
</dbReference>
<dbReference type="OrthoDB" id="408788at2759"/>
<sequence length="472" mass="54080">MVRSAANTILDRSLFSRIFAASAARVLDSKDISRYRNELSKTREILKLDRFPNIRPDPDPEVAAQGGKCVVLNPQVKPEGGERKRGDREGKERIKKKRVKKLKETIDPTTWSPVLAEAVNANKLKVLSYDVKLDYDYWSYMDIMTSILPEDAQGEIPVGFAIVGHIAHLNLREEYLSYKNLIAEVLVDKNPQIRTVINKIQDVGEESEFRTFKYEVLAGLDDMKVELNEGGCIFKFDYSKVYWNSRLQTEHKRLIDAFNPGELVVDVMAGIGPFALPAGKKKVFVWANDLNPECHKCLVEGIVRNKVDQFVRPFNKDGREFIQQSVNELIRLASTNENFISVPQRQRNRHGRISTMQIIPQPSVPSHFVMNLPAIAIEFCDSFSGLYSDQDQLFEPYTKHLLPMVHVHCFSTKSKDNVQESFEICNRISEVMKTVLRPKFEAGDLQEGEVRVWDVRDVAPKKRMFCAEFRIP</sequence>
<dbReference type="GO" id="GO:0070901">
    <property type="term" value="P:mitochondrial tRNA methylation"/>
    <property type="evidence" value="ECO:0007669"/>
    <property type="project" value="TreeGrafter"/>
</dbReference>
<keyword evidence="8" id="KW-0539">Nucleus</keyword>
<keyword evidence="13" id="KW-1185">Reference proteome</keyword>
<dbReference type="InterPro" id="IPR056744">
    <property type="entry name" value="TRM5/TYW2-like_N"/>
</dbReference>
<reference evidence="12 13" key="1">
    <citation type="submission" date="2017-10" db="EMBL/GenBank/DDBJ databases">
        <title>Development of genomic resources for the powdery mildew, Erysiphe pulchra.</title>
        <authorList>
            <person name="Wadl P.A."/>
            <person name="Mack B.M."/>
            <person name="Moore G."/>
            <person name="Beltz S.B."/>
        </authorList>
    </citation>
    <scope>NUCLEOTIDE SEQUENCE [LARGE SCALE GENOMIC DNA]</scope>
    <source>
        <strain evidence="12">Cflorida</strain>
    </source>
</reference>
<dbReference type="PROSITE" id="PS51684">
    <property type="entry name" value="SAM_MT_TRM5_TYW2"/>
    <property type="match status" value="1"/>
</dbReference>
<keyword evidence="3" id="KW-0489">Methyltransferase</keyword>
<dbReference type="EMBL" id="PEDP01000104">
    <property type="protein sequence ID" value="POS87571.1"/>
    <property type="molecule type" value="Genomic_DNA"/>
</dbReference>
<dbReference type="STRING" id="225359.A0A2S4PZW4"/>
<evidence type="ECO:0000313" key="12">
    <source>
        <dbReference type="EMBL" id="POS87571.1"/>
    </source>
</evidence>
<evidence type="ECO:0000256" key="2">
    <source>
        <dbReference type="ARBA" id="ARBA00022490"/>
    </source>
</evidence>
<dbReference type="AlphaFoldDB" id="A0A2S4PZW4"/>
<keyword evidence="4" id="KW-0808">Transferase</keyword>
<evidence type="ECO:0000259" key="11">
    <source>
        <dbReference type="PROSITE" id="PS51684"/>
    </source>
</evidence>
<dbReference type="GO" id="GO:0002939">
    <property type="term" value="P:tRNA N1-guanine methylation"/>
    <property type="evidence" value="ECO:0007669"/>
    <property type="project" value="TreeGrafter"/>
</dbReference>
<evidence type="ECO:0000256" key="3">
    <source>
        <dbReference type="ARBA" id="ARBA00022603"/>
    </source>
</evidence>
<name>A0A2S4PZW4_9PEZI</name>
<dbReference type="GO" id="GO:0005759">
    <property type="term" value="C:mitochondrial matrix"/>
    <property type="evidence" value="ECO:0007669"/>
    <property type="project" value="TreeGrafter"/>
</dbReference>
<gene>
    <name evidence="12" type="ORF">EPUL_000868</name>
</gene>
<evidence type="ECO:0000256" key="10">
    <source>
        <dbReference type="SAM" id="MobiDB-lite"/>
    </source>
</evidence>
<evidence type="ECO:0000256" key="1">
    <source>
        <dbReference type="ARBA" id="ARBA00009775"/>
    </source>
</evidence>
<feature type="domain" description="SAM-dependent methyltransferase TRM5/TYW2-type" evidence="11">
    <location>
        <begin position="160"/>
        <end position="472"/>
    </location>
</feature>
<feature type="compositionally biased region" description="Basic and acidic residues" evidence="10">
    <location>
        <begin position="79"/>
        <end position="92"/>
    </location>
</feature>
<dbReference type="InterPro" id="IPR025792">
    <property type="entry name" value="tRNA_Gua_MeTrfase_euk"/>
</dbReference>
<dbReference type="PANTHER" id="PTHR23245:SF36">
    <property type="entry name" value="TRNA (GUANINE(37)-N1)-METHYLTRANSFERASE"/>
    <property type="match status" value="1"/>
</dbReference>
<dbReference type="InterPro" id="IPR030382">
    <property type="entry name" value="MeTrfase_TRM5/TYW2"/>
</dbReference>
<dbReference type="PANTHER" id="PTHR23245">
    <property type="entry name" value="TRNA METHYLTRANSFERASE"/>
    <property type="match status" value="1"/>
</dbReference>
<dbReference type="FunFam" id="3.30.300.110:FF:000001">
    <property type="entry name" value="tRNA (guanine(37)-N1)-methyltransferase"/>
    <property type="match status" value="1"/>
</dbReference>
<dbReference type="InterPro" id="IPR056743">
    <property type="entry name" value="TRM5-TYW2-like_MTfase"/>
</dbReference>
<dbReference type="InterPro" id="IPR029063">
    <property type="entry name" value="SAM-dependent_MTases_sf"/>
</dbReference>
<evidence type="ECO:0000256" key="8">
    <source>
        <dbReference type="ARBA" id="ARBA00023242"/>
    </source>
</evidence>
<keyword evidence="2" id="KW-0963">Cytoplasm</keyword>
<feature type="region of interest" description="Disordered" evidence="10">
    <location>
        <begin position="73"/>
        <end position="95"/>
    </location>
</feature>
<comment type="caution">
    <text evidence="12">The sequence shown here is derived from an EMBL/GenBank/DDBJ whole genome shotgun (WGS) entry which is preliminary data.</text>
</comment>
<evidence type="ECO:0000313" key="13">
    <source>
        <dbReference type="Proteomes" id="UP000237438"/>
    </source>
</evidence>
<evidence type="ECO:0000256" key="5">
    <source>
        <dbReference type="ARBA" id="ARBA00022691"/>
    </source>
</evidence>
<organism evidence="12 13">
    <name type="scientific">Erysiphe pulchra</name>
    <dbReference type="NCBI Taxonomy" id="225359"/>
    <lineage>
        <taxon>Eukaryota</taxon>
        <taxon>Fungi</taxon>
        <taxon>Dikarya</taxon>
        <taxon>Ascomycota</taxon>
        <taxon>Pezizomycotina</taxon>
        <taxon>Leotiomycetes</taxon>
        <taxon>Erysiphales</taxon>
        <taxon>Erysiphaceae</taxon>
        <taxon>Erysiphe</taxon>
    </lineage>
</organism>
<evidence type="ECO:0000256" key="6">
    <source>
        <dbReference type="ARBA" id="ARBA00022694"/>
    </source>
</evidence>
<comment type="catalytic activity">
    <reaction evidence="9">
        <text>guanosine(37) in tRNA + S-adenosyl-L-methionine = N(1)-methylguanosine(37) in tRNA + S-adenosyl-L-homocysteine + H(+)</text>
        <dbReference type="Rhea" id="RHEA:36899"/>
        <dbReference type="Rhea" id="RHEA-COMP:10145"/>
        <dbReference type="Rhea" id="RHEA-COMP:10147"/>
        <dbReference type="ChEBI" id="CHEBI:15378"/>
        <dbReference type="ChEBI" id="CHEBI:57856"/>
        <dbReference type="ChEBI" id="CHEBI:59789"/>
        <dbReference type="ChEBI" id="CHEBI:73542"/>
        <dbReference type="ChEBI" id="CHEBI:74269"/>
        <dbReference type="EC" id="2.1.1.228"/>
    </reaction>
</comment>
<evidence type="ECO:0000256" key="7">
    <source>
        <dbReference type="ARBA" id="ARBA00023128"/>
    </source>
</evidence>
<dbReference type="Gene3D" id="3.30.300.110">
    <property type="entry name" value="Met-10+ protein-like domains"/>
    <property type="match status" value="1"/>
</dbReference>
<comment type="similarity">
    <text evidence="1">Belongs to the class I-like SAM-binding methyltransferase superfamily. TRM5/TYW2 family.</text>
</comment>
<keyword evidence="5" id="KW-0949">S-adenosyl-L-methionine</keyword>
<feature type="non-terminal residue" evidence="12">
    <location>
        <position position="472"/>
    </location>
</feature>